<keyword evidence="2" id="KW-1003">Cell membrane</keyword>
<evidence type="ECO:0000256" key="3">
    <source>
        <dbReference type="ARBA" id="ARBA00022519"/>
    </source>
</evidence>
<dbReference type="PANTHER" id="PTHR34390:SF1">
    <property type="entry name" value="SUCCINATE TRANSPORTER SUBUNIT YJJB-RELATED"/>
    <property type="match status" value="1"/>
</dbReference>
<comment type="subcellular location">
    <subcellularLocation>
        <location evidence="1">Cell membrane</location>
        <topology evidence="1">Multi-pass membrane protein</topology>
    </subcellularLocation>
</comment>
<proteinExistence type="inferred from homology"/>
<dbReference type="GO" id="GO:0015744">
    <property type="term" value="P:succinate transport"/>
    <property type="evidence" value="ECO:0007669"/>
    <property type="project" value="TreeGrafter"/>
</dbReference>
<keyword evidence="4" id="KW-0812">Transmembrane</keyword>
<evidence type="ECO:0000256" key="1">
    <source>
        <dbReference type="ARBA" id="ARBA00004651"/>
    </source>
</evidence>
<keyword evidence="5" id="KW-1133">Transmembrane helix</keyword>
<protein>
    <submittedName>
        <fullName evidence="8">Threonine/serine exporter</fullName>
    </submittedName>
</protein>
<evidence type="ECO:0000256" key="6">
    <source>
        <dbReference type="ARBA" id="ARBA00023136"/>
    </source>
</evidence>
<dbReference type="GO" id="GO:0005886">
    <property type="term" value="C:plasma membrane"/>
    <property type="evidence" value="ECO:0007669"/>
    <property type="project" value="UniProtKB-SubCell"/>
</dbReference>
<comment type="similarity">
    <text evidence="7">Belongs to the ThrE exporter (TC 2.A.79) family.</text>
</comment>
<keyword evidence="6" id="KW-0472">Membrane</keyword>
<dbReference type="PANTHER" id="PTHR34390">
    <property type="entry name" value="UPF0442 PROTEIN YJJB-RELATED"/>
    <property type="match status" value="1"/>
</dbReference>
<evidence type="ECO:0000256" key="4">
    <source>
        <dbReference type="ARBA" id="ARBA00022692"/>
    </source>
</evidence>
<dbReference type="RefSeq" id="WP_054644724.1">
    <property type="nucleotide sequence ID" value="NZ_BJOQ01000055.1"/>
</dbReference>
<dbReference type="AlphaFoldDB" id="A0A1X7QHB0"/>
<dbReference type="Proteomes" id="UP000199749">
    <property type="component" value="Chromosome"/>
</dbReference>
<accession>A0A1X7QHB0</accession>
<sequence>MPYWVQFIIQALFSYISTVAFGICINLPRRALLWCGFAGMAGWQVYWMLFNFGSGRMLANLLGALAVGICGNIMARYKRMPVIIFNIPGLVPLVPGGTAYRAIRNLVLGNLNEASTQGVSVIMIAGAIAVGFMLAQILADITRKRAITPKWVSRH</sequence>
<gene>
    <name evidence="8" type="ORF">CG419_01515</name>
</gene>
<dbReference type="GeneID" id="49611150"/>
<dbReference type="InterPro" id="IPR024528">
    <property type="entry name" value="ThrE_2"/>
</dbReference>
<organism evidence="8 9">
    <name type="scientific">Latilactobacillus curvatus</name>
    <name type="common">Lactobacillus curvatus</name>
    <dbReference type="NCBI Taxonomy" id="28038"/>
    <lineage>
        <taxon>Bacteria</taxon>
        <taxon>Bacillati</taxon>
        <taxon>Bacillota</taxon>
        <taxon>Bacilli</taxon>
        <taxon>Lactobacillales</taxon>
        <taxon>Lactobacillaceae</taxon>
        <taxon>Latilactobacillus</taxon>
    </lineage>
</organism>
<evidence type="ECO:0000313" key="8">
    <source>
        <dbReference type="EMBL" id="ASN59380.1"/>
    </source>
</evidence>
<evidence type="ECO:0000313" key="9">
    <source>
        <dbReference type="Proteomes" id="UP000199749"/>
    </source>
</evidence>
<name>A0A1X7QHB0_LATCU</name>
<dbReference type="InterPro" id="IPR050539">
    <property type="entry name" value="ThrE_Dicarb/AminoAcid_Exp"/>
</dbReference>
<dbReference type="EMBL" id="CP022474">
    <property type="protein sequence ID" value="ASN59380.1"/>
    <property type="molecule type" value="Genomic_DNA"/>
</dbReference>
<evidence type="ECO:0000256" key="2">
    <source>
        <dbReference type="ARBA" id="ARBA00022475"/>
    </source>
</evidence>
<evidence type="ECO:0000256" key="5">
    <source>
        <dbReference type="ARBA" id="ARBA00022989"/>
    </source>
</evidence>
<keyword evidence="3" id="KW-0997">Cell inner membrane</keyword>
<reference evidence="8 9" key="1">
    <citation type="submission" date="2017-07" db="EMBL/GenBank/DDBJ databases">
        <title>Lactobacillus curvatus MRS6 whole genome.</title>
        <authorList>
            <person name="Jans C."/>
            <person name="Lagler S."/>
            <person name="Lacroix C."/>
            <person name="Meile L."/>
            <person name="Stevens M.J.A."/>
        </authorList>
    </citation>
    <scope>NUCLEOTIDE SEQUENCE [LARGE SCALE GENOMIC DNA]</scope>
    <source>
        <strain evidence="8 9">MRS6</strain>
    </source>
</reference>
<evidence type="ECO:0000256" key="7">
    <source>
        <dbReference type="ARBA" id="ARBA00034125"/>
    </source>
</evidence>
<dbReference type="Pfam" id="PF12821">
    <property type="entry name" value="ThrE_2"/>
    <property type="match status" value="1"/>
</dbReference>